<feature type="region of interest" description="Disordered" evidence="1">
    <location>
        <begin position="1"/>
        <end position="25"/>
    </location>
</feature>
<gene>
    <name evidence="2" type="ORF">EJB05_35470</name>
</gene>
<feature type="compositionally biased region" description="Pro residues" evidence="1">
    <location>
        <begin position="176"/>
        <end position="186"/>
    </location>
</feature>
<accession>A0A5J9U6X7</accession>
<organism evidence="2 3">
    <name type="scientific">Eragrostis curvula</name>
    <name type="common">weeping love grass</name>
    <dbReference type="NCBI Taxonomy" id="38414"/>
    <lineage>
        <taxon>Eukaryota</taxon>
        <taxon>Viridiplantae</taxon>
        <taxon>Streptophyta</taxon>
        <taxon>Embryophyta</taxon>
        <taxon>Tracheophyta</taxon>
        <taxon>Spermatophyta</taxon>
        <taxon>Magnoliopsida</taxon>
        <taxon>Liliopsida</taxon>
        <taxon>Poales</taxon>
        <taxon>Poaceae</taxon>
        <taxon>PACMAD clade</taxon>
        <taxon>Chloridoideae</taxon>
        <taxon>Eragrostideae</taxon>
        <taxon>Eragrostidinae</taxon>
        <taxon>Eragrostis</taxon>
    </lineage>
</organism>
<protein>
    <submittedName>
        <fullName evidence="2">Uncharacterized protein</fullName>
    </submittedName>
</protein>
<feature type="region of interest" description="Disordered" evidence="1">
    <location>
        <begin position="103"/>
        <end position="146"/>
    </location>
</feature>
<dbReference type="Gramene" id="TVU19326">
    <property type="protein sequence ID" value="TVU19326"/>
    <property type="gene ID" value="EJB05_35470"/>
</dbReference>
<comment type="caution">
    <text evidence="2">The sequence shown here is derived from an EMBL/GenBank/DDBJ whole genome shotgun (WGS) entry which is preliminary data.</text>
</comment>
<evidence type="ECO:0000313" key="2">
    <source>
        <dbReference type="EMBL" id="TVU19326.1"/>
    </source>
</evidence>
<sequence>MTKKKFKKGMADGASHQPAKGPAATASPLVEQLGASAPSHAELMVPPRVRLAVVTEGLLHLWRSIQGGFVTESLLRLWRSIQGGVGRLIKFFLARLDAGVLHPSAPSHSNTPGGVNPSAASRSNAPEGVNPSAASRPNAPGGDGRAKCRAGWNEFRALHRALAAAADQMELQPQASPSPSPSPEQPQPQQEQPQAPPLPLLRVGGLIVSDEELALYAMYCQDSARYKKQVVCHMCVFDHQKYHANHFQPNDILSHCSRIHEKLGLECDDSSCRVRVSNERERTLHTMFCHRLASGWWNTGEYELHLQEHYKAIEKRMRPC</sequence>
<dbReference type="Proteomes" id="UP000324897">
    <property type="component" value="Chromosome 7"/>
</dbReference>
<evidence type="ECO:0000256" key="1">
    <source>
        <dbReference type="SAM" id="MobiDB-lite"/>
    </source>
</evidence>
<reference evidence="2 3" key="1">
    <citation type="journal article" date="2019" name="Sci. Rep.">
        <title>A high-quality genome of Eragrostis curvula grass provides insights into Poaceae evolution and supports new strategies to enhance forage quality.</title>
        <authorList>
            <person name="Carballo J."/>
            <person name="Santos B.A.C.M."/>
            <person name="Zappacosta D."/>
            <person name="Garbus I."/>
            <person name="Selva J.P."/>
            <person name="Gallo C.A."/>
            <person name="Diaz A."/>
            <person name="Albertini E."/>
            <person name="Caccamo M."/>
            <person name="Echenique V."/>
        </authorList>
    </citation>
    <scope>NUCLEOTIDE SEQUENCE [LARGE SCALE GENOMIC DNA]</scope>
    <source>
        <strain evidence="3">cv. Victoria</strain>
        <tissue evidence="2">Leaf</tissue>
    </source>
</reference>
<feature type="compositionally biased region" description="Polar residues" evidence="1">
    <location>
        <begin position="106"/>
        <end position="124"/>
    </location>
</feature>
<evidence type="ECO:0000313" key="3">
    <source>
        <dbReference type="Proteomes" id="UP000324897"/>
    </source>
</evidence>
<dbReference type="AlphaFoldDB" id="A0A5J9U6X7"/>
<feature type="region of interest" description="Disordered" evidence="1">
    <location>
        <begin position="169"/>
        <end position="198"/>
    </location>
</feature>
<dbReference type="EMBL" id="RWGY01000029">
    <property type="protein sequence ID" value="TVU19326.1"/>
    <property type="molecule type" value="Genomic_DNA"/>
</dbReference>
<proteinExistence type="predicted"/>
<keyword evidence="3" id="KW-1185">Reference proteome</keyword>
<name>A0A5J9U6X7_9POAL</name>